<name>A0A0F9IHY7_9ZZZZ</name>
<dbReference type="AlphaFoldDB" id="A0A0F9IHY7"/>
<organism evidence="1">
    <name type="scientific">marine sediment metagenome</name>
    <dbReference type="NCBI Taxonomy" id="412755"/>
    <lineage>
        <taxon>unclassified sequences</taxon>
        <taxon>metagenomes</taxon>
        <taxon>ecological metagenomes</taxon>
    </lineage>
</organism>
<proteinExistence type="predicted"/>
<comment type="caution">
    <text evidence="1">The sequence shown here is derived from an EMBL/GenBank/DDBJ whole genome shotgun (WGS) entry which is preliminary data.</text>
</comment>
<gene>
    <name evidence="1" type="ORF">LCGC14_1656040</name>
</gene>
<reference evidence="1" key="1">
    <citation type="journal article" date="2015" name="Nature">
        <title>Complex archaea that bridge the gap between prokaryotes and eukaryotes.</title>
        <authorList>
            <person name="Spang A."/>
            <person name="Saw J.H."/>
            <person name="Jorgensen S.L."/>
            <person name="Zaremba-Niedzwiedzka K."/>
            <person name="Martijn J."/>
            <person name="Lind A.E."/>
            <person name="van Eijk R."/>
            <person name="Schleper C."/>
            <person name="Guy L."/>
            <person name="Ettema T.J."/>
        </authorList>
    </citation>
    <scope>NUCLEOTIDE SEQUENCE</scope>
</reference>
<sequence>MLSEQFQGLIKTIRTGDVSQFKYFITDFREMTFLDIPDSIEFDKIEDSREKSYYLALSILLSEIKFEAFSLLVNYSDKIGFFIDPKKIPFRFKIIARLHLDGIQRGLTGRIFDIIRFFNEYNLFEKDFSNKEIDLIEEIKRNDKTLIENLADLFGNVSDSLILYSCGIMPYDLYLLYVERAKIILKDDNYSKLRGRFNISGLKRWTDWYSMYGLSVKNLGSVEQFINILQKDILSITDHPFNENKKDSNKSKKFIEFNLLYRTPFYDVVANREYREIKRHFISLENILKNKDQILNKDNYSFCSLSMVLVGGLGPEGLGFTYSTPRGEVIEICSDQKETEAIIIQFKQYLKRKFIGKLDEELLNLDINADIRGKITHYLSEILKPKILINYYSKDYILRKIKLFLYRIDEFNQKYKSKLEDVVMKINKALSLILRKIKLKDQFITRMNLVDEGKVKSEDIAKLTSLRGKSHYDILRERFFFQNEILWFFKDYKEEIEELEKKFSAF</sequence>
<protein>
    <submittedName>
        <fullName evidence="1">Uncharacterized protein</fullName>
    </submittedName>
</protein>
<dbReference type="EMBL" id="LAZR01013996">
    <property type="protein sequence ID" value="KKM19399.1"/>
    <property type="molecule type" value="Genomic_DNA"/>
</dbReference>
<accession>A0A0F9IHY7</accession>
<evidence type="ECO:0000313" key="1">
    <source>
        <dbReference type="EMBL" id="KKM19399.1"/>
    </source>
</evidence>